<dbReference type="Gene3D" id="1.10.260.40">
    <property type="entry name" value="lambda repressor-like DNA-binding domains"/>
    <property type="match status" value="1"/>
</dbReference>
<keyword evidence="1" id="KW-0805">Transcription regulation</keyword>
<reference evidence="5" key="2">
    <citation type="submission" date="2020-09" db="EMBL/GenBank/DDBJ databases">
        <authorList>
            <person name="Sun Q."/>
            <person name="Kim S."/>
        </authorList>
    </citation>
    <scope>NUCLEOTIDE SEQUENCE</scope>
    <source>
        <strain evidence="5">KCTC 32437</strain>
    </source>
</reference>
<evidence type="ECO:0000313" key="6">
    <source>
        <dbReference type="Proteomes" id="UP000646579"/>
    </source>
</evidence>
<evidence type="ECO:0000256" key="1">
    <source>
        <dbReference type="ARBA" id="ARBA00023015"/>
    </source>
</evidence>
<evidence type="ECO:0000313" key="5">
    <source>
        <dbReference type="EMBL" id="GHA18664.1"/>
    </source>
</evidence>
<sequence>MRGIKHLAEHLGLSIGTVSRALNAKPDVNPETRKRVLAAASALGYVPNQSGRSLRQGATNSVGFMIEAGDPSGNSDTFFMPVFDGVQQVLSRHHLDLVVLPCSAGEDPAQYLARTVARRQVDALILSATRRQDDRIALLSKARLPFIALGRSETAGNYPWIDLDFEGVATRSVARLVAAGHRRIAVALPSKDLNLGFVYLKGYRAALEKHDIAFDPSLVLRAASSEQGGYQIGHEILSMANPPTAIILHYELLAIGLYSRLHDAGLVPGNDLSIISFRESPISRFLSPRLTCFRLSLRELGVALGEALLASMPKYAEHYPQGVVQRVWPMEMVVGESDGPAAAASDYRS</sequence>
<gene>
    <name evidence="5" type="primary">thuR</name>
    <name evidence="5" type="ORF">GCM10007989_12470</name>
</gene>
<evidence type="ECO:0000256" key="3">
    <source>
        <dbReference type="ARBA" id="ARBA00023163"/>
    </source>
</evidence>
<dbReference type="PROSITE" id="PS50932">
    <property type="entry name" value="HTH_LACI_2"/>
    <property type="match status" value="1"/>
</dbReference>
<protein>
    <submittedName>
        <fullName evidence="5">LacI family transcriptional regulator</fullName>
    </submittedName>
</protein>
<keyword evidence="3" id="KW-0804">Transcription</keyword>
<evidence type="ECO:0000259" key="4">
    <source>
        <dbReference type="PROSITE" id="PS50932"/>
    </source>
</evidence>
<comment type="caution">
    <text evidence="5">The sequence shown here is derived from an EMBL/GenBank/DDBJ whole genome shotgun (WGS) entry which is preliminary data.</text>
</comment>
<dbReference type="GO" id="GO:0000976">
    <property type="term" value="F:transcription cis-regulatory region binding"/>
    <property type="evidence" value="ECO:0007669"/>
    <property type="project" value="TreeGrafter"/>
</dbReference>
<dbReference type="CDD" id="cd20010">
    <property type="entry name" value="PBP1_AglR-like"/>
    <property type="match status" value="1"/>
</dbReference>
<dbReference type="PANTHER" id="PTHR30146">
    <property type="entry name" value="LACI-RELATED TRANSCRIPTIONAL REPRESSOR"/>
    <property type="match status" value="1"/>
</dbReference>
<dbReference type="RefSeq" id="WP_189424350.1">
    <property type="nucleotide sequence ID" value="NZ_BMZE01000001.1"/>
</dbReference>
<evidence type="ECO:0000256" key="2">
    <source>
        <dbReference type="ARBA" id="ARBA00023125"/>
    </source>
</evidence>
<dbReference type="AlphaFoldDB" id="A0A918S153"/>
<dbReference type="SUPFAM" id="SSF53822">
    <property type="entry name" value="Periplasmic binding protein-like I"/>
    <property type="match status" value="1"/>
</dbReference>
<accession>A0A918S153</accession>
<dbReference type="InterPro" id="IPR010982">
    <property type="entry name" value="Lambda_DNA-bd_dom_sf"/>
</dbReference>
<dbReference type="GO" id="GO:0003700">
    <property type="term" value="F:DNA-binding transcription factor activity"/>
    <property type="evidence" value="ECO:0007669"/>
    <property type="project" value="TreeGrafter"/>
</dbReference>
<dbReference type="InterPro" id="IPR000843">
    <property type="entry name" value="HTH_LacI"/>
</dbReference>
<reference evidence="5" key="1">
    <citation type="journal article" date="2014" name="Int. J. Syst. Evol. Microbiol.">
        <title>Complete genome sequence of Corynebacterium casei LMG S-19264T (=DSM 44701T), isolated from a smear-ripened cheese.</title>
        <authorList>
            <consortium name="US DOE Joint Genome Institute (JGI-PGF)"/>
            <person name="Walter F."/>
            <person name="Albersmeier A."/>
            <person name="Kalinowski J."/>
            <person name="Ruckert C."/>
        </authorList>
    </citation>
    <scope>NUCLEOTIDE SEQUENCE</scope>
    <source>
        <strain evidence="5">KCTC 32437</strain>
    </source>
</reference>
<feature type="domain" description="HTH lacI-type" evidence="4">
    <location>
        <begin position="2"/>
        <end position="56"/>
    </location>
</feature>
<proteinExistence type="predicted"/>
<name>A0A918S153_9HYPH</name>
<keyword evidence="6" id="KW-1185">Reference proteome</keyword>
<dbReference type="Pfam" id="PF00356">
    <property type="entry name" value="LacI"/>
    <property type="match status" value="1"/>
</dbReference>
<keyword evidence="2" id="KW-0238">DNA-binding</keyword>
<dbReference type="Proteomes" id="UP000646579">
    <property type="component" value="Unassembled WGS sequence"/>
</dbReference>
<dbReference type="SUPFAM" id="SSF47413">
    <property type="entry name" value="lambda repressor-like DNA-binding domains"/>
    <property type="match status" value="1"/>
</dbReference>
<dbReference type="EMBL" id="BMZE01000001">
    <property type="protein sequence ID" value="GHA18664.1"/>
    <property type="molecule type" value="Genomic_DNA"/>
</dbReference>
<dbReference type="InterPro" id="IPR046335">
    <property type="entry name" value="LacI/GalR-like_sensor"/>
</dbReference>
<dbReference type="CDD" id="cd01392">
    <property type="entry name" value="HTH_LacI"/>
    <property type="match status" value="1"/>
</dbReference>
<dbReference type="Pfam" id="PF13377">
    <property type="entry name" value="Peripla_BP_3"/>
    <property type="match status" value="1"/>
</dbReference>
<dbReference type="InterPro" id="IPR028082">
    <property type="entry name" value="Peripla_BP_I"/>
</dbReference>
<dbReference type="PANTHER" id="PTHR30146:SF109">
    <property type="entry name" value="HTH-TYPE TRANSCRIPTIONAL REGULATOR GALS"/>
    <property type="match status" value="1"/>
</dbReference>
<organism evidence="5 6">
    <name type="scientific">Devosia pacifica</name>
    <dbReference type="NCBI Taxonomy" id="1335967"/>
    <lineage>
        <taxon>Bacteria</taxon>
        <taxon>Pseudomonadati</taxon>
        <taxon>Pseudomonadota</taxon>
        <taxon>Alphaproteobacteria</taxon>
        <taxon>Hyphomicrobiales</taxon>
        <taxon>Devosiaceae</taxon>
        <taxon>Devosia</taxon>
    </lineage>
</organism>
<dbReference type="Gene3D" id="3.40.50.2300">
    <property type="match status" value="2"/>
</dbReference>
<dbReference type="SMART" id="SM00354">
    <property type="entry name" value="HTH_LACI"/>
    <property type="match status" value="1"/>
</dbReference>